<dbReference type="Proteomes" id="UP000280507">
    <property type="component" value="Unassembled WGS sequence"/>
</dbReference>
<dbReference type="PANTHER" id="PTHR23121:SF9">
    <property type="entry name" value="SODIUM-DEPENDENT GLUCOSE TRANSPORTER 1"/>
    <property type="match status" value="1"/>
</dbReference>
<comment type="caution">
    <text evidence="6">The sequence shown here is derived from an EMBL/GenBank/DDBJ whole genome shotgun (WGS) entry which is preliminary data.</text>
</comment>
<sequence length="376" mass="40656">MRELHRTSLYCAMFIAVGAVAGLLGPSLIYLAGLVDVSMAEISIIFSARAVGNILGALLAGRMFDRWQGHHYLIVMLFCLIGGLALVPFSTSLPMLVVLFFLLGAAEVSANAGGNMMMVWLHKEKVGSYVTVLHLCYSAGCMLAPLILIFAQWTGGGYGAGYWIVALYALVLPFFLWRQPSPTFEARASEVVPATKQKATFVAFLTVIFLYVGFELTIAGWISTYAVLSGATQTAAAILVTWFFVSLSLGRLISVVLLRWIDPRQGIYGLLAISISGSLMMVLSDASLVLIALWLGLGCSAFFPMLFSYANTIMSLNGKRTGIVFVCCGLGALVAPSLTGPIIDVFSISAYPYLLLFLAVLMGLSWQRLSWMTRSS</sequence>
<keyword evidence="2 4" id="KW-1133">Transmembrane helix</keyword>
<name>A0A3M8Q7L7_9GAMM</name>
<dbReference type="PANTHER" id="PTHR23121">
    <property type="entry name" value="SODIUM-DEPENDENT GLUCOSE TRANSPORTER 1"/>
    <property type="match status" value="1"/>
</dbReference>
<reference evidence="6 7" key="1">
    <citation type="journal article" date="2012" name="Int. J. Syst. Evol. Microbiol.">
        <title>Marinomonas hwangdonensis sp. nov., isolated from seawater.</title>
        <authorList>
            <person name="Jung Y.T."/>
            <person name="Oh T.K."/>
            <person name="Yoon J.H."/>
        </authorList>
    </citation>
    <scope>NUCLEOTIDE SEQUENCE [LARGE SCALE GENOMIC DNA]</scope>
    <source>
        <strain evidence="6 7">HDW-15</strain>
    </source>
</reference>
<feature type="transmembrane region" description="Helical" evidence="4">
    <location>
        <begin position="72"/>
        <end position="89"/>
    </location>
</feature>
<dbReference type="OrthoDB" id="6095908at2"/>
<keyword evidence="7" id="KW-1185">Reference proteome</keyword>
<feature type="transmembrane region" description="Helical" evidence="4">
    <location>
        <begin position="289"/>
        <end position="310"/>
    </location>
</feature>
<proteinExistence type="predicted"/>
<feature type="transmembrane region" description="Helical" evidence="4">
    <location>
        <begin position="234"/>
        <end position="258"/>
    </location>
</feature>
<evidence type="ECO:0000256" key="2">
    <source>
        <dbReference type="ARBA" id="ARBA00022989"/>
    </source>
</evidence>
<organism evidence="6 7">
    <name type="scientific">Marinomonas hwangdonensis</name>
    <dbReference type="NCBI Taxonomy" id="1053647"/>
    <lineage>
        <taxon>Bacteria</taxon>
        <taxon>Pseudomonadati</taxon>
        <taxon>Pseudomonadota</taxon>
        <taxon>Gammaproteobacteria</taxon>
        <taxon>Oceanospirillales</taxon>
        <taxon>Oceanospirillaceae</taxon>
        <taxon>Marinomonas</taxon>
    </lineage>
</organism>
<dbReference type="Pfam" id="PF07690">
    <property type="entry name" value="MFS_1"/>
    <property type="match status" value="1"/>
</dbReference>
<dbReference type="EMBL" id="RIZG01000003">
    <property type="protein sequence ID" value="RNF51671.1"/>
    <property type="molecule type" value="Genomic_DNA"/>
</dbReference>
<evidence type="ECO:0000259" key="5">
    <source>
        <dbReference type="PROSITE" id="PS50850"/>
    </source>
</evidence>
<keyword evidence="3 4" id="KW-0472">Membrane</keyword>
<protein>
    <submittedName>
        <fullName evidence="6">MFS transporter</fullName>
    </submittedName>
</protein>
<dbReference type="RefSeq" id="WP_123095242.1">
    <property type="nucleotide sequence ID" value="NZ_RIZG01000003.1"/>
</dbReference>
<evidence type="ECO:0000256" key="3">
    <source>
        <dbReference type="ARBA" id="ARBA00023136"/>
    </source>
</evidence>
<dbReference type="InterPro" id="IPR036259">
    <property type="entry name" value="MFS_trans_sf"/>
</dbReference>
<feature type="transmembrane region" description="Helical" evidence="4">
    <location>
        <begin position="349"/>
        <end position="366"/>
    </location>
</feature>
<dbReference type="InterPro" id="IPR020846">
    <property type="entry name" value="MFS_dom"/>
</dbReference>
<dbReference type="InterPro" id="IPR011701">
    <property type="entry name" value="MFS"/>
</dbReference>
<evidence type="ECO:0000256" key="1">
    <source>
        <dbReference type="ARBA" id="ARBA00022692"/>
    </source>
</evidence>
<dbReference type="PROSITE" id="PS50850">
    <property type="entry name" value="MFS"/>
    <property type="match status" value="1"/>
</dbReference>
<evidence type="ECO:0000313" key="6">
    <source>
        <dbReference type="EMBL" id="RNF51671.1"/>
    </source>
</evidence>
<dbReference type="Gene3D" id="1.20.1250.20">
    <property type="entry name" value="MFS general substrate transporter like domains"/>
    <property type="match status" value="2"/>
</dbReference>
<feature type="transmembrane region" description="Helical" evidence="4">
    <location>
        <begin position="126"/>
        <end position="154"/>
    </location>
</feature>
<accession>A0A3M8Q7L7</accession>
<feature type="transmembrane region" description="Helical" evidence="4">
    <location>
        <begin position="12"/>
        <end position="33"/>
    </location>
</feature>
<dbReference type="GO" id="GO:0022857">
    <property type="term" value="F:transmembrane transporter activity"/>
    <property type="evidence" value="ECO:0007669"/>
    <property type="project" value="InterPro"/>
</dbReference>
<feature type="domain" description="Major facilitator superfamily (MFS) profile" evidence="5">
    <location>
        <begin position="1"/>
        <end position="376"/>
    </location>
</feature>
<feature type="transmembrane region" description="Helical" evidence="4">
    <location>
        <begin position="322"/>
        <end position="343"/>
    </location>
</feature>
<keyword evidence="1 4" id="KW-0812">Transmembrane</keyword>
<dbReference type="AlphaFoldDB" id="A0A3M8Q7L7"/>
<feature type="transmembrane region" description="Helical" evidence="4">
    <location>
        <begin position="265"/>
        <end position="283"/>
    </location>
</feature>
<evidence type="ECO:0000313" key="7">
    <source>
        <dbReference type="Proteomes" id="UP000280507"/>
    </source>
</evidence>
<evidence type="ECO:0000256" key="4">
    <source>
        <dbReference type="SAM" id="Phobius"/>
    </source>
</evidence>
<feature type="transmembrane region" description="Helical" evidence="4">
    <location>
        <begin position="199"/>
        <end position="222"/>
    </location>
</feature>
<feature type="transmembrane region" description="Helical" evidence="4">
    <location>
        <begin position="95"/>
        <end position="114"/>
    </location>
</feature>
<feature type="transmembrane region" description="Helical" evidence="4">
    <location>
        <begin position="160"/>
        <end position="178"/>
    </location>
</feature>
<feature type="transmembrane region" description="Helical" evidence="4">
    <location>
        <begin position="39"/>
        <end position="60"/>
    </location>
</feature>
<gene>
    <name evidence="6" type="ORF">EBI00_07230</name>
</gene>
<dbReference type="SUPFAM" id="SSF103473">
    <property type="entry name" value="MFS general substrate transporter"/>
    <property type="match status" value="1"/>
</dbReference>